<gene>
    <name evidence="1" type="ORF">JJQ90_21180</name>
</gene>
<proteinExistence type="predicted"/>
<name>A0ABS6HBZ1_9PROT</name>
<keyword evidence="2" id="KW-1185">Reference proteome</keyword>
<comment type="caution">
    <text evidence="1">The sequence shown here is derived from an EMBL/GenBank/DDBJ whole genome shotgun (WGS) entry which is preliminary data.</text>
</comment>
<sequence length="472" mass="50448">MTPFPDRMLGITVMPEYLQTEGAEAVLDNLQHRAGATAIATSPYVLAQAPDGQGGREPPIDGGAGAVRLLDRPLWGRRELWVRTAPAFVPDTSLYRGLRYQPAEPDALTLAEGPRLTAAITAAKRRGLAVHLQVQAAIPPGYRVQFGGPLPEDRPRLPDGSEVPGRVDLNASLASDAVLDYQRALLRDLARAYPMVDAIRLDWPEYPPYAFRALFFDFSPPACDLARRLGFDLDSMRRDAQATLDDVASGAAAHALVAAMAGGATQAALRLFAARPGLLELARFKAAVTTRFLAALAETLHEASAGRIALIPQAFPPPFSFASGFDFAAVAPHVSAMGIKFYTMHWPMILHEWAGALGGAQDPRLLSALATALDLTDGPIDPARFRYPEPEEPHPVGLAAQSRKIAAARAAAGTTPVIAYSHGYGPPEDVAARFQTAWDASGGRVFVNRYGYLSNDKLDAIGQIGRTGGTSC</sequence>
<organism evidence="1 2">
    <name type="scientific">Falsiroseomonas oleicola</name>
    <dbReference type="NCBI Taxonomy" id="2801474"/>
    <lineage>
        <taxon>Bacteria</taxon>
        <taxon>Pseudomonadati</taxon>
        <taxon>Pseudomonadota</taxon>
        <taxon>Alphaproteobacteria</taxon>
        <taxon>Acetobacterales</taxon>
        <taxon>Roseomonadaceae</taxon>
        <taxon>Falsiroseomonas</taxon>
    </lineage>
</organism>
<reference evidence="1 2" key="1">
    <citation type="submission" date="2021-01" db="EMBL/GenBank/DDBJ databases">
        <title>Roseomonas sp. nov, a bacterium isolated from an oil production mixture in Yumen Oilfield.</title>
        <authorList>
            <person name="Wu D."/>
        </authorList>
    </citation>
    <scope>NUCLEOTIDE SEQUENCE [LARGE SCALE GENOMIC DNA]</scope>
    <source>
        <strain evidence="1 2">ROY-5-3</strain>
    </source>
</reference>
<accession>A0ABS6HBZ1</accession>
<evidence type="ECO:0008006" key="3">
    <source>
        <dbReference type="Google" id="ProtNLM"/>
    </source>
</evidence>
<evidence type="ECO:0000313" key="2">
    <source>
        <dbReference type="Proteomes" id="UP000689967"/>
    </source>
</evidence>
<dbReference type="RefSeq" id="WP_216878268.1">
    <property type="nucleotide sequence ID" value="NZ_JAERQM010000007.1"/>
</dbReference>
<dbReference type="EMBL" id="JAERQM010000007">
    <property type="protein sequence ID" value="MBU8546247.1"/>
    <property type="molecule type" value="Genomic_DNA"/>
</dbReference>
<dbReference type="Proteomes" id="UP000689967">
    <property type="component" value="Unassembled WGS sequence"/>
</dbReference>
<evidence type="ECO:0000313" key="1">
    <source>
        <dbReference type="EMBL" id="MBU8546247.1"/>
    </source>
</evidence>
<protein>
    <recommendedName>
        <fullName evidence="3">Glycosyl hydrolase-like 10 domain-containing protein</fullName>
    </recommendedName>
</protein>